<evidence type="ECO:0000313" key="1">
    <source>
        <dbReference type="EMBL" id="NHZ83703.1"/>
    </source>
</evidence>
<sequence>MSNAIYAAAIESAVKRALASAHAGPDAYLTAFTFIGALSGALDAFDHALAVRIDEVSNKASNSTRRS</sequence>
<protein>
    <submittedName>
        <fullName evidence="1">Uncharacterized protein</fullName>
    </submittedName>
</protein>
<name>A0ABX0NEF5_9BURK</name>
<proteinExistence type="predicted"/>
<comment type="caution">
    <text evidence="1">The sequence shown here is derived from an EMBL/GenBank/DDBJ whole genome shotgun (WGS) entry which is preliminary data.</text>
</comment>
<accession>A0ABX0NEF5</accession>
<keyword evidence="2" id="KW-1185">Reference proteome</keyword>
<dbReference type="RefSeq" id="WP_167093637.1">
    <property type="nucleotide sequence ID" value="NZ_WHJG01000059.1"/>
</dbReference>
<evidence type="ECO:0000313" key="2">
    <source>
        <dbReference type="Proteomes" id="UP000621455"/>
    </source>
</evidence>
<organism evidence="1 2">
    <name type="scientific">Massilia frigida</name>
    <dbReference type="NCBI Taxonomy" id="2609281"/>
    <lineage>
        <taxon>Bacteria</taxon>
        <taxon>Pseudomonadati</taxon>
        <taxon>Pseudomonadota</taxon>
        <taxon>Betaproteobacteria</taxon>
        <taxon>Burkholderiales</taxon>
        <taxon>Oxalobacteraceae</taxon>
        <taxon>Telluria group</taxon>
        <taxon>Massilia</taxon>
    </lineage>
</organism>
<gene>
    <name evidence="1" type="ORF">F2P44_31210</name>
</gene>
<dbReference type="EMBL" id="WHJG01000059">
    <property type="protein sequence ID" value="NHZ83703.1"/>
    <property type="molecule type" value="Genomic_DNA"/>
</dbReference>
<reference evidence="1 2" key="1">
    <citation type="submission" date="2019-10" db="EMBL/GenBank/DDBJ databases">
        <title>Taxonomy of Antarctic Massilia spp.: description of Massilia rubra sp. nov., Massilia aquatica sp. nov., Massilia mucilaginosa sp. nov., Massilia frigida sp. nov. isolated from streams, lakes and regoliths.</title>
        <authorList>
            <person name="Holochova P."/>
            <person name="Sedlacek I."/>
            <person name="Kralova S."/>
            <person name="Maslanova I."/>
            <person name="Busse H.-J."/>
            <person name="Stankova E."/>
            <person name="Vrbovska V."/>
            <person name="Kovarovic V."/>
            <person name="Bartak M."/>
            <person name="Svec P."/>
            <person name="Pantucek R."/>
        </authorList>
    </citation>
    <scope>NUCLEOTIDE SEQUENCE [LARGE SCALE GENOMIC DNA]</scope>
    <source>
        <strain evidence="1 2">CCM 8695</strain>
    </source>
</reference>
<dbReference type="Proteomes" id="UP000621455">
    <property type="component" value="Unassembled WGS sequence"/>
</dbReference>